<accession>A0A2T8IHW1</accession>
<proteinExistence type="predicted"/>
<dbReference type="Gramene" id="PVH37270">
    <property type="protein sequence ID" value="PVH37270"/>
    <property type="gene ID" value="PAHAL_6G280600"/>
</dbReference>
<gene>
    <name evidence="1" type="ORF">PAHAL_6G280600</name>
</gene>
<dbReference type="Proteomes" id="UP000243499">
    <property type="component" value="Chromosome 6"/>
</dbReference>
<protein>
    <submittedName>
        <fullName evidence="1">Uncharacterized protein</fullName>
    </submittedName>
</protein>
<organism evidence="1">
    <name type="scientific">Panicum hallii</name>
    <dbReference type="NCBI Taxonomy" id="206008"/>
    <lineage>
        <taxon>Eukaryota</taxon>
        <taxon>Viridiplantae</taxon>
        <taxon>Streptophyta</taxon>
        <taxon>Embryophyta</taxon>
        <taxon>Tracheophyta</taxon>
        <taxon>Spermatophyta</taxon>
        <taxon>Magnoliopsida</taxon>
        <taxon>Liliopsida</taxon>
        <taxon>Poales</taxon>
        <taxon>Poaceae</taxon>
        <taxon>PACMAD clade</taxon>
        <taxon>Panicoideae</taxon>
        <taxon>Panicodae</taxon>
        <taxon>Paniceae</taxon>
        <taxon>Panicinae</taxon>
        <taxon>Panicum</taxon>
        <taxon>Panicum sect. Panicum</taxon>
    </lineage>
</organism>
<name>A0A2T8IHW1_9POAL</name>
<dbReference type="AlphaFoldDB" id="A0A2T8IHW1"/>
<evidence type="ECO:0000313" key="1">
    <source>
        <dbReference type="EMBL" id="PVH37270.1"/>
    </source>
</evidence>
<sequence length="70" mass="7906">MDGWMDGSRAVGWFFSAWLRTAGRTPAGLPPNLPDRLAKTMWIKQGRIRGRVAPDSLRFSFRNILLQCSA</sequence>
<dbReference type="EMBL" id="CM008051">
    <property type="protein sequence ID" value="PVH37270.1"/>
    <property type="molecule type" value="Genomic_DNA"/>
</dbReference>
<reference evidence="1" key="1">
    <citation type="submission" date="2018-04" db="EMBL/GenBank/DDBJ databases">
        <title>WGS assembly of Panicum hallii.</title>
        <authorList>
            <person name="Lovell J."/>
            <person name="Jenkins J."/>
            <person name="Lowry D."/>
            <person name="Mamidi S."/>
            <person name="Sreedasyam A."/>
            <person name="Weng X."/>
            <person name="Barry K."/>
            <person name="Bonette J."/>
            <person name="Campitelli B."/>
            <person name="Daum C."/>
            <person name="Gordon S."/>
            <person name="Gould B."/>
            <person name="Lipzen A."/>
            <person name="Macqueen A."/>
            <person name="Palacio-Mejia J."/>
            <person name="Plott C."/>
            <person name="Shakirov E."/>
            <person name="Shu S."/>
            <person name="Yoshinaga Y."/>
            <person name="Zane M."/>
            <person name="Rokhsar D."/>
            <person name="Grimwood J."/>
            <person name="Schmutz J."/>
            <person name="Juenger T."/>
        </authorList>
    </citation>
    <scope>NUCLEOTIDE SEQUENCE [LARGE SCALE GENOMIC DNA]</scope>
    <source>
        <strain evidence="1">FIL2</strain>
    </source>
</reference>